<evidence type="ECO:0000313" key="5">
    <source>
        <dbReference type="Proteomes" id="UP001208186"/>
    </source>
</evidence>
<evidence type="ECO:0000259" key="2">
    <source>
        <dbReference type="Pfam" id="PF07790"/>
    </source>
</evidence>
<dbReference type="NCBIfam" id="TIGR02537">
    <property type="entry name" value="arch_flag_Nterm"/>
    <property type="match status" value="1"/>
</dbReference>
<keyword evidence="5" id="KW-1185">Reference proteome</keyword>
<keyword evidence="1" id="KW-0812">Transmembrane</keyword>
<evidence type="ECO:0000256" key="1">
    <source>
        <dbReference type="SAM" id="Phobius"/>
    </source>
</evidence>
<organism evidence="4 6">
    <name type="scientific">Halapricum hydrolyticum</name>
    <dbReference type="NCBI Taxonomy" id="2979991"/>
    <lineage>
        <taxon>Archaea</taxon>
        <taxon>Methanobacteriati</taxon>
        <taxon>Methanobacteriota</taxon>
        <taxon>Stenosarchaea group</taxon>
        <taxon>Halobacteria</taxon>
        <taxon>Halobacteriales</taxon>
        <taxon>Haloarculaceae</taxon>
        <taxon>Halapricum</taxon>
    </lineage>
</organism>
<keyword evidence="1" id="KW-1133">Transmembrane helix</keyword>
<comment type="caution">
    <text evidence="4">The sequence shown here is derived from an EMBL/GenBank/DDBJ whole genome shotgun (WGS) entry which is preliminary data.</text>
</comment>
<evidence type="ECO:0000313" key="6">
    <source>
        <dbReference type="Proteomes" id="UP001209746"/>
    </source>
</evidence>
<dbReference type="EMBL" id="JAOPKD010000016">
    <property type="protein sequence ID" value="MCU4727926.1"/>
    <property type="molecule type" value="Genomic_DNA"/>
</dbReference>
<evidence type="ECO:0000313" key="3">
    <source>
        <dbReference type="EMBL" id="MCU4718997.1"/>
    </source>
</evidence>
<dbReference type="RefSeq" id="WP_315909750.1">
    <property type="nucleotide sequence ID" value="NZ_JAOPKC010000018.1"/>
</dbReference>
<proteinExistence type="predicted"/>
<evidence type="ECO:0000313" key="4">
    <source>
        <dbReference type="EMBL" id="MCU4727926.1"/>
    </source>
</evidence>
<dbReference type="PANTHER" id="PTHR38138">
    <property type="entry name" value="VNG6441H"/>
    <property type="match status" value="1"/>
</dbReference>
<feature type="domain" description="Archaeal Type IV pilin N-terminal" evidence="2">
    <location>
        <begin position="10"/>
        <end position="86"/>
    </location>
</feature>
<sequence>MHALRTDDTAVSEVVGVVLMVAITVLLASTAAVFFLEFGNESGPTTPPTAAFETDYSSGPSDVVTFSHQSGDNLEASELTLVIEDANVSAANGRHDVQPIVTQPELSAGSSIKVSNSSLAPGSNVDLSGATITLVWEAPGSTKTTTLAEWSGPDA</sequence>
<accession>A0AAE3ICM9</accession>
<dbReference type="PANTHER" id="PTHR38138:SF1">
    <property type="entry name" value="ARCHAEAL TYPE IV PILIN N-TERMINAL DOMAIN-CONTAINING PROTEIN"/>
    <property type="match status" value="1"/>
</dbReference>
<dbReference type="Proteomes" id="UP001208186">
    <property type="component" value="Unassembled WGS sequence"/>
</dbReference>
<dbReference type="InterPro" id="IPR013373">
    <property type="entry name" value="Flagellin/pilin_N_arc"/>
</dbReference>
<dbReference type="Proteomes" id="UP001209746">
    <property type="component" value="Unassembled WGS sequence"/>
</dbReference>
<dbReference type="AlphaFoldDB" id="A0AAE3ICM9"/>
<feature type="transmembrane region" description="Helical" evidence="1">
    <location>
        <begin position="14"/>
        <end position="36"/>
    </location>
</feature>
<name>A0AAE3ICM9_9EURY</name>
<gene>
    <name evidence="4" type="ORF">OB914_13270</name>
    <name evidence="3" type="ORF">OB916_13155</name>
</gene>
<protein>
    <submittedName>
        <fullName evidence="4">Type IV pilin N-terminal domain-containing protein</fullName>
    </submittedName>
</protein>
<keyword evidence="1" id="KW-0472">Membrane</keyword>
<dbReference type="Pfam" id="PF07790">
    <property type="entry name" value="Pilin_N"/>
    <property type="match status" value="1"/>
</dbReference>
<dbReference type="InterPro" id="IPR012859">
    <property type="entry name" value="Pilin_N_archaeal"/>
</dbReference>
<dbReference type="EMBL" id="JAOPKC010000018">
    <property type="protein sequence ID" value="MCU4718997.1"/>
    <property type="molecule type" value="Genomic_DNA"/>
</dbReference>
<reference evidence="4" key="1">
    <citation type="submission" date="2023-02" db="EMBL/GenBank/DDBJ databases">
        <title>Enrichment on poylsaccharides allowed isolation of novel metabolic and taxonomic groups of Haloarchaea.</title>
        <authorList>
            <person name="Sorokin D.Y."/>
            <person name="Elcheninov A.G."/>
            <person name="Khizhniak T.V."/>
            <person name="Kolganova T.V."/>
            <person name="Kublanov I.V."/>
        </authorList>
    </citation>
    <scope>NUCLEOTIDE SEQUENCE</scope>
    <source>
        <strain evidence="3 5">HArc-curdl5-1</strain>
        <strain evidence="4">HArc-curdl7</strain>
    </source>
</reference>